<evidence type="ECO:0000313" key="3">
    <source>
        <dbReference type="Proteomes" id="UP000248198"/>
    </source>
</evidence>
<organism evidence="2 3">
    <name type="scientific">Pedobacter nutrimenti</name>
    <dbReference type="NCBI Taxonomy" id="1241337"/>
    <lineage>
        <taxon>Bacteria</taxon>
        <taxon>Pseudomonadati</taxon>
        <taxon>Bacteroidota</taxon>
        <taxon>Sphingobacteriia</taxon>
        <taxon>Sphingobacteriales</taxon>
        <taxon>Sphingobacteriaceae</taxon>
        <taxon>Pedobacter</taxon>
    </lineage>
</organism>
<dbReference type="InterPro" id="IPR000073">
    <property type="entry name" value="AB_hydrolase_1"/>
</dbReference>
<name>A0A318URW4_9SPHI</name>
<proteinExistence type="predicted"/>
<dbReference type="PANTHER" id="PTHR37017:SF11">
    <property type="entry name" value="ESTERASE_LIPASE_THIOESTERASE DOMAIN-CONTAINING PROTEIN"/>
    <property type="match status" value="1"/>
</dbReference>
<gene>
    <name evidence="2" type="ORF">B0O44_104480</name>
</gene>
<dbReference type="InterPro" id="IPR029058">
    <property type="entry name" value="AB_hydrolase_fold"/>
</dbReference>
<dbReference type="OrthoDB" id="9112061at2"/>
<evidence type="ECO:0000259" key="1">
    <source>
        <dbReference type="Pfam" id="PF12697"/>
    </source>
</evidence>
<dbReference type="Gene3D" id="3.40.50.1820">
    <property type="entry name" value="alpha/beta hydrolase"/>
    <property type="match status" value="1"/>
</dbReference>
<dbReference type="PANTHER" id="PTHR37017">
    <property type="entry name" value="AB HYDROLASE-1 DOMAIN-CONTAINING PROTEIN-RELATED"/>
    <property type="match status" value="1"/>
</dbReference>
<accession>A0A318URW4</accession>
<dbReference type="SUPFAM" id="SSF53474">
    <property type="entry name" value="alpha/beta-Hydrolases"/>
    <property type="match status" value="1"/>
</dbReference>
<keyword evidence="3" id="KW-1185">Reference proteome</keyword>
<dbReference type="Pfam" id="PF12697">
    <property type="entry name" value="Abhydrolase_6"/>
    <property type="match status" value="1"/>
</dbReference>
<reference evidence="2 3" key="1">
    <citation type="submission" date="2018-06" db="EMBL/GenBank/DDBJ databases">
        <title>Genomic Encyclopedia of Archaeal and Bacterial Type Strains, Phase II (KMG-II): from individual species to whole genera.</title>
        <authorList>
            <person name="Goeker M."/>
        </authorList>
    </citation>
    <scope>NUCLEOTIDE SEQUENCE [LARGE SCALE GENOMIC DNA]</scope>
    <source>
        <strain evidence="2 3">DSM 27372</strain>
    </source>
</reference>
<sequence length="231" mass="25275">MANKDLTIIFVHGAWGDGSHWKHIIPVLHKEGYKVRSVQNPLTSLADDIQKTKDLIDAQKGKVLLVGHSYGGAVITGAGNHDQVVGLVYVAAFAPDEGDSLGGIFSRREQPAGGASIYPDSKGYLWIKYDEFHKHFCADLPEEEALVMSLAQKAIHNQCFGDATTTPAWKTKPSWYQVSDHDHMIPPQTQQEMADHIKAKKIIHLNSSHASLASHPKEIIALVKEAAEAVG</sequence>
<protein>
    <submittedName>
        <fullName evidence="2">Pimeloyl-ACP methyl ester carboxylesterase</fullName>
    </submittedName>
</protein>
<dbReference type="InterPro" id="IPR052897">
    <property type="entry name" value="Sec-Metab_Biosynth_Hydrolase"/>
</dbReference>
<dbReference type="EMBL" id="QKLU01000004">
    <property type="protein sequence ID" value="PYF74309.1"/>
    <property type="molecule type" value="Genomic_DNA"/>
</dbReference>
<dbReference type="Proteomes" id="UP000248198">
    <property type="component" value="Unassembled WGS sequence"/>
</dbReference>
<feature type="domain" description="AB hydrolase-1" evidence="1">
    <location>
        <begin position="8"/>
        <end position="221"/>
    </location>
</feature>
<evidence type="ECO:0000313" key="2">
    <source>
        <dbReference type="EMBL" id="PYF74309.1"/>
    </source>
</evidence>
<comment type="caution">
    <text evidence="2">The sequence shown here is derived from an EMBL/GenBank/DDBJ whole genome shotgun (WGS) entry which is preliminary data.</text>
</comment>
<dbReference type="RefSeq" id="WP_110831504.1">
    <property type="nucleotide sequence ID" value="NZ_QKLU01000004.1"/>
</dbReference>
<dbReference type="AlphaFoldDB" id="A0A318URW4"/>